<name>A0A0A8X4V3_MESS1</name>
<dbReference type="Proteomes" id="UP000031014">
    <property type="component" value="Unassembled WGS sequence"/>
</dbReference>
<dbReference type="InterPro" id="IPR054224">
    <property type="entry name" value="DUF6944"/>
</dbReference>
<dbReference type="OrthoDB" id="2927316at2"/>
<organism evidence="1 2">
    <name type="scientific">Mesobacillus selenatarsenatis (strain DSM 18680 / JCM 14380 / FERM P-15431 / SF-1)</name>
    <dbReference type="NCBI Taxonomy" id="1321606"/>
    <lineage>
        <taxon>Bacteria</taxon>
        <taxon>Bacillati</taxon>
        <taxon>Bacillota</taxon>
        <taxon>Bacilli</taxon>
        <taxon>Bacillales</taxon>
        <taxon>Bacillaceae</taxon>
        <taxon>Mesobacillus</taxon>
    </lineage>
</organism>
<dbReference type="AlphaFoldDB" id="A0A0A8X4V3"/>
<comment type="caution">
    <text evidence="1">The sequence shown here is derived from an EMBL/GenBank/DDBJ whole genome shotgun (WGS) entry which is preliminary data.</text>
</comment>
<evidence type="ECO:0000313" key="1">
    <source>
        <dbReference type="EMBL" id="GAM14289.1"/>
    </source>
</evidence>
<proteinExistence type="predicted"/>
<keyword evidence="2" id="KW-1185">Reference proteome</keyword>
<protein>
    <submittedName>
        <fullName evidence="1">Uncharacterized protein</fullName>
    </submittedName>
</protein>
<gene>
    <name evidence="1" type="ORF">SAMD00020551_2438</name>
</gene>
<dbReference type="STRING" id="1321606.SAMD00020551_2438"/>
<accession>A0A0A8X4V3</accession>
<dbReference type="RefSeq" id="WP_052442171.1">
    <property type="nucleotide sequence ID" value="NZ_BASE01000054.1"/>
</dbReference>
<sequence length="87" mass="9490">MENERKELFGAWIQASGTTLAAIGSTPLKNFTEGQLTSFNLWGNELQALGNALIADSELYFTMEKIGKHDPVGREYYGGCGHSSSCE</sequence>
<dbReference type="Pfam" id="PF22116">
    <property type="entry name" value="DUF6944"/>
    <property type="match status" value="1"/>
</dbReference>
<dbReference type="EMBL" id="BASE01000054">
    <property type="protein sequence ID" value="GAM14289.1"/>
    <property type="molecule type" value="Genomic_DNA"/>
</dbReference>
<reference evidence="1 2" key="1">
    <citation type="submission" date="2013-06" db="EMBL/GenBank/DDBJ databases">
        <title>Whole genome shotgun sequence of Bacillus selenatarsenatis SF-1.</title>
        <authorList>
            <person name="Kuroda M."/>
            <person name="Sei K."/>
            <person name="Yamashita M."/>
            <person name="Ike M."/>
        </authorList>
    </citation>
    <scope>NUCLEOTIDE SEQUENCE [LARGE SCALE GENOMIC DNA]</scope>
    <source>
        <strain evidence="1 2">SF-1</strain>
    </source>
</reference>
<evidence type="ECO:0000313" key="2">
    <source>
        <dbReference type="Proteomes" id="UP000031014"/>
    </source>
</evidence>